<dbReference type="EMBL" id="JRWP01000005">
    <property type="protein sequence ID" value="KGY09504.1"/>
    <property type="molecule type" value="Genomic_DNA"/>
</dbReference>
<sequence length="267" mass="28568">MRTKLILAVAVLAIIFGLYGLAGNLTRPTDSSSLQTAQPLKFYSVWQVKSQVSAADVIRPEHLQVLKIQEDDAALQGITEDMLFEYPLGSIYRSDMAEGSLLYPTDIVAPNSPEYLDLTLADGYVPYPLKVSPEAVVGGVIRASSYIDILALTVPGNAASIEVGASVSARGKAISISPVLMGVKVLRVDQSDAKEATGEDVALETHLILELDRKQVSILSVAKQIATLEVHKSVGNYRPADLSADAGDVLPGFKSVIEYRADAVTIK</sequence>
<evidence type="ECO:0000259" key="1">
    <source>
        <dbReference type="Pfam" id="PF16976"/>
    </source>
</evidence>
<accession>A0A0A5I189</accession>
<reference evidence="2 3" key="1">
    <citation type="submission" date="2014-10" db="EMBL/GenBank/DDBJ databases">
        <title>Genome sequencing of Vibrio sinaloensis T08.</title>
        <authorList>
            <person name="Chan K.-G."/>
            <person name="Mohamad N.I."/>
        </authorList>
    </citation>
    <scope>NUCLEOTIDE SEQUENCE [LARGE SCALE GENOMIC DNA]</scope>
    <source>
        <strain evidence="2 3">T08</strain>
    </source>
</reference>
<protein>
    <submittedName>
        <fullName evidence="2">Pilus assembly protein CpaB</fullName>
    </submittedName>
</protein>
<dbReference type="RefSeq" id="WP_038189346.1">
    <property type="nucleotide sequence ID" value="NZ_JRWP01000005.1"/>
</dbReference>
<proteinExistence type="predicted"/>
<evidence type="ECO:0000313" key="2">
    <source>
        <dbReference type="EMBL" id="KGY09504.1"/>
    </source>
</evidence>
<organism evidence="2 3">
    <name type="scientific">Photobacterium sp. (strain ATCC 43367)</name>
    <dbReference type="NCBI Taxonomy" id="379097"/>
    <lineage>
        <taxon>Bacteria</taxon>
        <taxon>Pseudomonadati</taxon>
        <taxon>Pseudomonadota</taxon>
        <taxon>Gammaproteobacteria</taxon>
        <taxon>Vibrionales</taxon>
        <taxon>Vibrionaceae</taxon>
        <taxon>Vibrio</taxon>
        <taxon>Vibrio oreintalis group</taxon>
    </lineage>
</organism>
<evidence type="ECO:0000313" key="3">
    <source>
        <dbReference type="Proteomes" id="UP000030451"/>
    </source>
</evidence>
<dbReference type="NCBIfam" id="TIGR03177">
    <property type="entry name" value="pilus_cpaB"/>
    <property type="match status" value="1"/>
</dbReference>
<dbReference type="Pfam" id="PF16976">
    <property type="entry name" value="RcpC"/>
    <property type="match status" value="1"/>
</dbReference>
<feature type="domain" description="Flp pilus assembly protein RcpC/CpaB" evidence="1">
    <location>
        <begin position="118"/>
        <end position="229"/>
    </location>
</feature>
<dbReference type="InterPro" id="IPR017592">
    <property type="entry name" value="Pilus_assmbl_Flp-typ_CpaB"/>
</dbReference>
<dbReference type="STRING" id="379097.SE23_13915"/>
<dbReference type="Proteomes" id="UP000030451">
    <property type="component" value="Unassembled WGS sequence"/>
</dbReference>
<name>A0A0A5I189_PHOS4</name>
<dbReference type="AlphaFoldDB" id="A0A0A5I189"/>
<gene>
    <name evidence="2" type="ORF">NM06_06575</name>
</gene>
<dbReference type="InterPro" id="IPR031571">
    <property type="entry name" value="RcpC_dom"/>
</dbReference>
<dbReference type="OrthoDB" id="6400671at2"/>
<comment type="caution">
    <text evidence="2">The sequence shown here is derived from an EMBL/GenBank/DDBJ whole genome shotgun (WGS) entry which is preliminary data.</text>
</comment>